<feature type="compositionally biased region" description="Basic and acidic residues" evidence="1">
    <location>
        <begin position="18"/>
        <end position="32"/>
    </location>
</feature>
<evidence type="ECO:0000313" key="2">
    <source>
        <dbReference type="EMBL" id="GFY35713.1"/>
    </source>
</evidence>
<reference evidence="2" key="1">
    <citation type="submission" date="2020-08" db="EMBL/GenBank/DDBJ databases">
        <title>Multicomponent nature underlies the extraordinary mechanical properties of spider dragline silk.</title>
        <authorList>
            <person name="Kono N."/>
            <person name="Nakamura H."/>
            <person name="Mori M."/>
            <person name="Yoshida Y."/>
            <person name="Ohtoshi R."/>
            <person name="Malay A.D."/>
            <person name="Moran D.A.P."/>
            <person name="Tomita M."/>
            <person name="Numata K."/>
            <person name="Arakawa K."/>
        </authorList>
    </citation>
    <scope>NUCLEOTIDE SEQUENCE</scope>
</reference>
<comment type="caution">
    <text evidence="2">The sequence shown here is derived from an EMBL/GenBank/DDBJ whole genome shotgun (WGS) entry which is preliminary data.</text>
</comment>
<feature type="region of interest" description="Disordered" evidence="1">
    <location>
        <begin position="87"/>
        <end position="108"/>
    </location>
</feature>
<sequence>MLNYRLQLVGAPSGVQPRQDKKIVGSSEHEKVPTCGKPGLERPGRPRGERIVRQALVDPTVRRSSIRADVGVAIILQTISRHFAEAKPKSKRPFRAFPLTQHRQLRLQ</sequence>
<organism evidence="2 3">
    <name type="scientific">Trichonephila clavipes</name>
    <name type="common">Golden silk orbweaver</name>
    <name type="synonym">Nephila clavipes</name>
    <dbReference type="NCBI Taxonomy" id="2585209"/>
    <lineage>
        <taxon>Eukaryota</taxon>
        <taxon>Metazoa</taxon>
        <taxon>Ecdysozoa</taxon>
        <taxon>Arthropoda</taxon>
        <taxon>Chelicerata</taxon>
        <taxon>Arachnida</taxon>
        <taxon>Araneae</taxon>
        <taxon>Araneomorphae</taxon>
        <taxon>Entelegynae</taxon>
        <taxon>Araneoidea</taxon>
        <taxon>Nephilidae</taxon>
        <taxon>Trichonephila</taxon>
    </lineage>
</organism>
<gene>
    <name evidence="2" type="primary">AVEN_158714_1</name>
    <name evidence="2" type="ORF">TNCV_2751111</name>
</gene>
<dbReference type="Proteomes" id="UP000887159">
    <property type="component" value="Unassembled WGS sequence"/>
</dbReference>
<name>A0A8X6WIH1_TRICX</name>
<evidence type="ECO:0000313" key="3">
    <source>
        <dbReference type="Proteomes" id="UP000887159"/>
    </source>
</evidence>
<dbReference type="AlphaFoldDB" id="A0A8X6WIH1"/>
<keyword evidence="3" id="KW-1185">Reference proteome</keyword>
<feature type="compositionally biased region" description="Basic and acidic residues" evidence="1">
    <location>
        <begin position="39"/>
        <end position="51"/>
    </location>
</feature>
<dbReference type="EMBL" id="BMAU01021434">
    <property type="protein sequence ID" value="GFY35713.1"/>
    <property type="molecule type" value="Genomic_DNA"/>
</dbReference>
<feature type="region of interest" description="Disordered" evidence="1">
    <location>
        <begin position="15"/>
        <end position="51"/>
    </location>
</feature>
<protein>
    <submittedName>
        <fullName evidence="2">HTH_Tnp_Tc3_2 domain-containing protein</fullName>
    </submittedName>
</protein>
<proteinExistence type="predicted"/>
<accession>A0A8X6WIH1</accession>
<evidence type="ECO:0000256" key="1">
    <source>
        <dbReference type="SAM" id="MobiDB-lite"/>
    </source>
</evidence>